<dbReference type="RefSeq" id="WP_023353639.1">
    <property type="nucleotide sequence ID" value="NZ_KI535366.1"/>
</dbReference>
<dbReference type="FunFam" id="3.40.50.1000:FF:000022">
    <property type="entry name" value="Phosphoglycolate phosphatase"/>
    <property type="match status" value="1"/>
</dbReference>
<dbReference type="SUPFAM" id="SSF56784">
    <property type="entry name" value="HAD-like"/>
    <property type="match status" value="1"/>
</dbReference>
<dbReference type="InterPro" id="IPR023198">
    <property type="entry name" value="PGP-like_dom2"/>
</dbReference>
<keyword evidence="2" id="KW-1185">Reference proteome</keyword>
<dbReference type="EMBL" id="ACIL03000006">
    <property type="protein sequence ID" value="ESL04031.1"/>
    <property type="molecule type" value="Genomic_DNA"/>
</dbReference>
<dbReference type="InterPro" id="IPR023214">
    <property type="entry name" value="HAD_sf"/>
</dbReference>
<dbReference type="Gene3D" id="1.10.150.240">
    <property type="entry name" value="Putative phosphatase, domain 2"/>
    <property type="match status" value="1"/>
</dbReference>
<dbReference type="Proteomes" id="UP000018227">
    <property type="component" value="Unassembled WGS sequence"/>
</dbReference>
<accession>V2Y8N2</accession>
<comment type="caution">
    <text evidence="1">The sequence shown here is derived from an EMBL/GenBank/DDBJ whole genome shotgun (WGS) entry which is preliminary data.</text>
</comment>
<dbReference type="InterPro" id="IPR050155">
    <property type="entry name" value="HAD-like_hydrolase_sf"/>
</dbReference>
<dbReference type="AlphaFoldDB" id="V2Y8N2"/>
<evidence type="ECO:0000313" key="1">
    <source>
        <dbReference type="EMBL" id="ESL04031.1"/>
    </source>
</evidence>
<dbReference type="InterPro" id="IPR041492">
    <property type="entry name" value="HAD_2"/>
</dbReference>
<dbReference type="GO" id="GO:0005829">
    <property type="term" value="C:cytosol"/>
    <property type="evidence" value="ECO:0007669"/>
    <property type="project" value="TreeGrafter"/>
</dbReference>
<protein>
    <submittedName>
        <fullName evidence="1">Putative 5'-nucleotidase</fullName>
    </submittedName>
</protein>
<proteinExistence type="predicted"/>
<dbReference type="SFLD" id="SFLDG01129">
    <property type="entry name" value="C1.5:_HAD__Beta-PGM__Phosphata"/>
    <property type="match status" value="1"/>
</dbReference>
<evidence type="ECO:0000313" key="2">
    <source>
        <dbReference type="Proteomes" id="UP000018227"/>
    </source>
</evidence>
<dbReference type="PANTHER" id="PTHR43434">
    <property type="entry name" value="PHOSPHOGLYCOLATE PHOSPHATASE"/>
    <property type="match status" value="1"/>
</dbReference>
<dbReference type="GO" id="GO:0004713">
    <property type="term" value="F:protein tyrosine kinase activity"/>
    <property type="evidence" value="ECO:0007669"/>
    <property type="project" value="TreeGrafter"/>
</dbReference>
<dbReference type="STRING" id="592026.GCWU0000282_000751"/>
<dbReference type="Gene3D" id="3.40.50.1000">
    <property type="entry name" value="HAD superfamily/HAD-like"/>
    <property type="match status" value="1"/>
</dbReference>
<organism evidence="1 2">
    <name type="scientific">Catonella morbi ATCC 51271</name>
    <dbReference type="NCBI Taxonomy" id="592026"/>
    <lineage>
        <taxon>Bacteria</taxon>
        <taxon>Bacillati</taxon>
        <taxon>Bacillota</taxon>
        <taxon>Clostridia</taxon>
        <taxon>Lachnospirales</taxon>
        <taxon>Lachnospiraceae</taxon>
        <taxon>Catonella</taxon>
    </lineage>
</organism>
<reference evidence="1 2" key="1">
    <citation type="submission" date="2013-06" db="EMBL/GenBank/DDBJ databases">
        <authorList>
            <person name="Weinstock G."/>
            <person name="Sodergren E."/>
            <person name="Clifton S."/>
            <person name="Fulton L."/>
            <person name="Fulton B."/>
            <person name="Courtney L."/>
            <person name="Fronick C."/>
            <person name="Harrison M."/>
            <person name="Strong C."/>
            <person name="Farmer C."/>
            <person name="Delahaunty K."/>
            <person name="Markovic C."/>
            <person name="Hall O."/>
            <person name="Minx P."/>
            <person name="Tomlinson C."/>
            <person name="Mitreva M."/>
            <person name="Nelson J."/>
            <person name="Hou S."/>
            <person name="Wollam A."/>
            <person name="Pepin K.H."/>
            <person name="Johnson M."/>
            <person name="Bhonagiri V."/>
            <person name="Nash W.E."/>
            <person name="Warren W."/>
            <person name="Chinwalla A."/>
            <person name="Mardis E.R."/>
            <person name="Wilson R.K."/>
        </authorList>
    </citation>
    <scope>NUCLEOTIDE SEQUENCE [LARGE SCALE GENOMIC DNA]</scope>
    <source>
        <strain evidence="1 2">ATCC 51271</strain>
    </source>
</reference>
<gene>
    <name evidence="1" type="ORF">GCWU0000282_000751</name>
</gene>
<dbReference type="InterPro" id="IPR036412">
    <property type="entry name" value="HAD-like_sf"/>
</dbReference>
<sequence>MYKYLMFDLDGTLVESGDGIVASAKHALGKMGRDMLPENEFMKFIGPPLFDSFRDLCGMNPEEADRAIEIYREHYESAGYLLAPMYEGVVEMLEKLKGKGHTLMVVTSKPAPIAEKIIEKHGIDKYFVNLTGPTHEEKTVHKDVMIKRAFEKNGITDPKSAVMIGDRKFDIVAANKNGVDSIAVMYGYGNREEFEKYGATHIAEKCGDIVGLV</sequence>
<dbReference type="Pfam" id="PF13419">
    <property type="entry name" value="HAD_2"/>
    <property type="match status" value="1"/>
</dbReference>
<dbReference type="eggNOG" id="COG0546">
    <property type="taxonomic scope" value="Bacteria"/>
</dbReference>
<dbReference type="SFLD" id="SFLDS00003">
    <property type="entry name" value="Haloacid_Dehalogenase"/>
    <property type="match status" value="1"/>
</dbReference>
<name>V2Y8N2_9FIRM</name>
<dbReference type="PANTHER" id="PTHR43434:SF20">
    <property type="entry name" value="5'-NUCLEOTIDASE"/>
    <property type="match status" value="1"/>
</dbReference>
<dbReference type="HOGENOM" id="CLU_045011_19_4_9"/>